<evidence type="ECO:0000256" key="1">
    <source>
        <dbReference type="ARBA" id="ARBA00004651"/>
    </source>
</evidence>
<feature type="coiled-coil region" evidence="6">
    <location>
        <begin position="232"/>
        <end position="280"/>
    </location>
</feature>
<proteinExistence type="predicted"/>
<dbReference type="EMBL" id="PIOD01000007">
    <property type="protein sequence ID" value="RDW19385.1"/>
    <property type="molecule type" value="Genomic_DNA"/>
</dbReference>
<evidence type="ECO:0000313" key="8">
    <source>
        <dbReference type="EMBL" id="RDW19385.1"/>
    </source>
</evidence>
<comment type="subcellular location">
    <subcellularLocation>
        <location evidence="1">Cell membrane</location>
        <topology evidence="1">Multi-pass membrane protein</topology>
    </subcellularLocation>
</comment>
<dbReference type="AlphaFoldDB" id="A0A3D8PWX3"/>
<keyword evidence="3 7" id="KW-0812">Transmembrane</keyword>
<evidence type="ECO:0000256" key="7">
    <source>
        <dbReference type="SAM" id="Phobius"/>
    </source>
</evidence>
<sequence length="349" mass="39718">MEFNIGPRMVKTGLAVTLTLIITAMLGLELELVAAIAAVLAMQPSIMRTYDYLKEVIISNSIGSVFAILGTLLLGNHPLSVGAVVIISIAINIKLGLNKTVSLTVLTIVTLMLATSDGISFLYIVQRLSLVTIGVLSALITNVLVFPPDHQRNLFRIIKKASEKTNFLLRVIPNETMNVPQMKEEDRQIENLINDAKNYYEIISDERNSLIIKNKLRFLRNVIIYKHMIRVLIKKQTLIRELEKNIKEIEAIQSHKAYLIKKLVKEINNYSENIVLLYENKIILDKDLQKETKAAMQVTINNLIEELQGSEFDKWTFVFPIANSIVELFFELDKLERLVRIKEAKEDRS</sequence>
<dbReference type="PANTHER" id="PTHR40064:SF1">
    <property type="entry name" value="MEMBRANE PROTEIN"/>
    <property type="match status" value="1"/>
</dbReference>
<feature type="transmembrane region" description="Helical" evidence="7">
    <location>
        <begin position="130"/>
        <end position="147"/>
    </location>
</feature>
<keyword evidence="4 7" id="KW-1133">Transmembrane helix</keyword>
<keyword evidence="2" id="KW-1003">Cell membrane</keyword>
<dbReference type="GO" id="GO:0005886">
    <property type="term" value="C:plasma membrane"/>
    <property type="evidence" value="ECO:0007669"/>
    <property type="project" value="UniProtKB-SubCell"/>
</dbReference>
<dbReference type="Proteomes" id="UP000256520">
    <property type="component" value="Unassembled WGS sequence"/>
</dbReference>
<gene>
    <name evidence="8" type="ORF">CWR45_08105</name>
</gene>
<organism evidence="8 9">
    <name type="scientific">Oceanobacillus chungangensis</name>
    <dbReference type="NCBI Taxonomy" id="1229152"/>
    <lineage>
        <taxon>Bacteria</taxon>
        <taxon>Bacillati</taxon>
        <taxon>Bacillota</taxon>
        <taxon>Bacilli</taxon>
        <taxon>Bacillales</taxon>
        <taxon>Bacillaceae</taxon>
        <taxon>Oceanobacillus</taxon>
    </lineage>
</organism>
<feature type="transmembrane region" description="Helical" evidence="7">
    <location>
        <begin position="12"/>
        <end position="40"/>
    </location>
</feature>
<evidence type="ECO:0008006" key="10">
    <source>
        <dbReference type="Google" id="ProtNLM"/>
    </source>
</evidence>
<dbReference type="OrthoDB" id="1653617at2"/>
<evidence type="ECO:0000256" key="5">
    <source>
        <dbReference type="ARBA" id="ARBA00023136"/>
    </source>
</evidence>
<keyword evidence="6" id="KW-0175">Coiled coil</keyword>
<accession>A0A3D8PWX3</accession>
<evidence type="ECO:0000313" key="9">
    <source>
        <dbReference type="Proteomes" id="UP000256520"/>
    </source>
</evidence>
<evidence type="ECO:0000256" key="6">
    <source>
        <dbReference type="SAM" id="Coils"/>
    </source>
</evidence>
<dbReference type="Pfam" id="PF06081">
    <property type="entry name" value="ArAE_1"/>
    <property type="match status" value="1"/>
</dbReference>
<evidence type="ECO:0000256" key="3">
    <source>
        <dbReference type="ARBA" id="ARBA00022692"/>
    </source>
</evidence>
<keyword evidence="9" id="KW-1185">Reference proteome</keyword>
<name>A0A3D8PWX3_9BACI</name>
<keyword evidence="5 7" id="KW-0472">Membrane</keyword>
<reference evidence="9" key="1">
    <citation type="submission" date="2017-11" db="EMBL/GenBank/DDBJ databases">
        <authorList>
            <person name="Zhu W."/>
        </authorList>
    </citation>
    <scope>NUCLEOTIDE SEQUENCE [LARGE SCALE GENOMIC DNA]</scope>
    <source>
        <strain evidence="9">CAU 1051</strain>
    </source>
</reference>
<protein>
    <recommendedName>
        <fullName evidence="10">Aromatic acid exporter family protein</fullName>
    </recommendedName>
</protein>
<comment type="caution">
    <text evidence="8">The sequence shown here is derived from an EMBL/GenBank/DDBJ whole genome shotgun (WGS) entry which is preliminary data.</text>
</comment>
<dbReference type="InterPro" id="IPR052984">
    <property type="entry name" value="UPF0421"/>
</dbReference>
<evidence type="ECO:0000256" key="2">
    <source>
        <dbReference type="ARBA" id="ARBA00022475"/>
    </source>
</evidence>
<dbReference type="RefSeq" id="WP_115749375.1">
    <property type="nucleotide sequence ID" value="NZ_PIOD01000007.1"/>
</dbReference>
<dbReference type="InterPro" id="IPR010343">
    <property type="entry name" value="ArAE_1"/>
</dbReference>
<evidence type="ECO:0000256" key="4">
    <source>
        <dbReference type="ARBA" id="ARBA00022989"/>
    </source>
</evidence>
<dbReference type="PANTHER" id="PTHR40064">
    <property type="entry name" value="MEMBRANE PROTEIN-RELATED"/>
    <property type="match status" value="1"/>
</dbReference>